<dbReference type="GO" id="GO:0042574">
    <property type="term" value="P:retinal metabolic process"/>
    <property type="evidence" value="ECO:0007669"/>
    <property type="project" value="TreeGrafter"/>
</dbReference>
<dbReference type="InterPro" id="IPR004294">
    <property type="entry name" value="Carotenoid_Oase"/>
</dbReference>
<keyword evidence="7" id="KW-1185">Reference proteome</keyword>
<proteinExistence type="inferred from homology"/>
<dbReference type="Pfam" id="PF03055">
    <property type="entry name" value="RPE65"/>
    <property type="match status" value="1"/>
</dbReference>
<sequence length="233" mass="27072">MYWDDNVDVNVILFDRVNKKAFDRKVTSDPFFTFHHANAYEKDGFLVVDYCKILEPGNFDDLLMEHMRTGAFCSKKFSSTFTERIFQNSSFRPLLHRMIIPLSVGADCKPGDDLLKNCSFAGDCHAILRDDGSIHCTDMKLCDIIMEFPRYCYDLNMKDYRYVYGACIIHNEDDKHGVRSRVLLVPVVTNNEKDVPYVVVLDAETMEEQGRYIIPQSRIPLGFHSHYVERQTK</sequence>
<evidence type="ECO:0000256" key="5">
    <source>
        <dbReference type="PIRSR" id="PIRSR604294-1"/>
    </source>
</evidence>
<feature type="binding site" evidence="5">
    <location>
        <position position="35"/>
    </location>
    <ligand>
        <name>Fe cation</name>
        <dbReference type="ChEBI" id="CHEBI:24875"/>
        <note>catalytic</note>
    </ligand>
</feature>
<evidence type="ECO:0000313" key="8">
    <source>
        <dbReference type="WBParaSite" id="NBR_0002051401-mRNA-1"/>
    </source>
</evidence>
<dbReference type="GO" id="GO:0046872">
    <property type="term" value="F:metal ion binding"/>
    <property type="evidence" value="ECO:0007669"/>
    <property type="project" value="UniProtKB-KW"/>
</dbReference>
<dbReference type="STRING" id="27835.A0A0N4YTE2"/>
<reference evidence="6 7" key="2">
    <citation type="submission" date="2018-11" db="EMBL/GenBank/DDBJ databases">
        <authorList>
            <consortium name="Pathogen Informatics"/>
        </authorList>
    </citation>
    <scope>NUCLEOTIDE SEQUENCE [LARGE SCALE GENOMIC DNA]</scope>
</reference>
<reference evidence="8" key="1">
    <citation type="submission" date="2017-02" db="UniProtKB">
        <authorList>
            <consortium name="WormBaseParasite"/>
        </authorList>
    </citation>
    <scope>IDENTIFICATION</scope>
</reference>
<dbReference type="PANTHER" id="PTHR10543:SF24">
    <property type="entry name" value="CAROTENOID ISOMEROOXYGENASE"/>
    <property type="match status" value="1"/>
</dbReference>
<evidence type="ECO:0000256" key="3">
    <source>
        <dbReference type="ARBA" id="ARBA00023002"/>
    </source>
</evidence>
<dbReference type="GO" id="GO:0003834">
    <property type="term" value="F:beta-carotene 15,15'-dioxygenase activity"/>
    <property type="evidence" value="ECO:0007669"/>
    <property type="project" value="TreeGrafter"/>
</dbReference>
<dbReference type="WBParaSite" id="NBR_0002051401-mRNA-1">
    <property type="protein sequence ID" value="NBR_0002051401-mRNA-1"/>
    <property type="gene ID" value="NBR_0002051401"/>
</dbReference>
<accession>A0A0N4YTE2</accession>
<name>A0A0N4YTE2_NIPBR</name>
<evidence type="ECO:0000313" key="7">
    <source>
        <dbReference type="Proteomes" id="UP000271162"/>
    </source>
</evidence>
<organism evidence="8">
    <name type="scientific">Nippostrongylus brasiliensis</name>
    <name type="common">Rat hookworm</name>
    <dbReference type="NCBI Taxonomy" id="27835"/>
    <lineage>
        <taxon>Eukaryota</taxon>
        <taxon>Metazoa</taxon>
        <taxon>Ecdysozoa</taxon>
        <taxon>Nematoda</taxon>
        <taxon>Chromadorea</taxon>
        <taxon>Rhabditida</taxon>
        <taxon>Rhabditina</taxon>
        <taxon>Rhabditomorpha</taxon>
        <taxon>Strongyloidea</taxon>
        <taxon>Heligmosomidae</taxon>
        <taxon>Nippostrongylus</taxon>
    </lineage>
</organism>
<evidence type="ECO:0000313" key="6">
    <source>
        <dbReference type="EMBL" id="VDL84252.1"/>
    </source>
</evidence>
<evidence type="ECO:0000256" key="4">
    <source>
        <dbReference type="ARBA" id="ARBA00023004"/>
    </source>
</evidence>
<evidence type="ECO:0000256" key="1">
    <source>
        <dbReference type="ARBA" id="ARBA00006787"/>
    </source>
</evidence>
<gene>
    <name evidence="6" type="ORF">NBR_LOCUS20515</name>
</gene>
<dbReference type="GO" id="GO:0010436">
    <property type="term" value="F:carotenoid dioxygenase activity"/>
    <property type="evidence" value="ECO:0007669"/>
    <property type="project" value="TreeGrafter"/>
</dbReference>
<dbReference type="AlphaFoldDB" id="A0A0N4YTE2"/>
<comment type="similarity">
    <text evidence="1">Belongs to the carotenoid oxygenase family.</text>
</comment>
<keyword evidence="3" id="KW-0560">Oxidoreductase</keyword>
<dbReference type="GO" id="GO:0016121">
    <property type="term" value="P:carotene catabolic process"/>
    <property type="evidence" value="ECO:0007669"/>
    <property type="project" value="TreeGrafter"/>
</dbReference>
<protein>
    <submittedName>
        <fullName evidence="8">Carotenoid isomerooxygenase (inferred by orthology to a D. melanogaster protein)</fullName>
    </submittedName>
</protein>
<dbReference type="EMBL" id="UYSL01025213">
    <property type="protein sequence ID" value="VDL84252.1"/>
    <property type="molecule type" value="Genomic_DNA"/>
</dbReference>
<dbReference type="Proteomes" id="UP000271162">
    <property type="component" value="Unassembled WGS sequence"/>
</dbReference>
<evidence type="ECO:0000256" key="2">
    <source>
        <dbReference type="ARBA" id="ARBA00022723"/>
    </source>
</evidence>
<keyword evidence="2 5" id="KW-0479">Metal-binding</keyword>
<keyword evidence="4 5" id="KW-0408">Iron</keyword>
<dbReference type="PANTHER" id="PTHR10543">
    <property type="entry name" value="BETA-CAROTENE DIOXYGENASE"/>
    <property type="match status" value="1"/>
</dbReference>
<comment type="cofactor">
    <cofactor evidence="5">
        <name>Fe(2+)</name>
        <dbReference type="ChEBI" id="CHEBI:29033"/>
    </cofactor>
    <text evidence="5">Binds 1 Fe(2+) ion per subunit.</text>
</comment>